<keyword evidence="5" id="KW-0812">Transmembrane</keyword>
<dbReference type="Proteomes" id="UP001603857">
    <property type="component" value="Unassembled WGS sequence"/>
</dbReference>
<evidence type="ECO:0000256" key="6">
    <source>
        <dbReference type="ARBA" id="ARBA00022737"/>
    </source>
</evidence>
<evidence type="ECO:0000256" key="4">
    <source>
        <dbReference type="ARBA" id="ARBA00022614"/>
    </source>
</evidence>
<evidence type="ECO:0008006" key="13">
    <source>
        <dbReference type="Google" id="ProtNLM"/>
    </source>
</evidence>
<keyword evidence="4" id="KW-0433">Leucine-rich repeat</keyword>
<reference evidence="11 12" key="1">
    <citation type="submission" date="2024-08" db="EMBL/GenBank/DDBJ databases">
        <title>Insights into the chromosomal genome structure of Flemingia macrophylla.</title>
        <authorList>
            <person name="Ding Y."/>
            <person name="Zhao Y."/>
            <person name="Bi W."/>
            <person name="Wu M."/>
            <person name="Zhao G."/>
            <person name="Gong Y."/>
            <person name="Li W."/>
            <person name="Zhang P."/>
        </authorList>
    </citation>
    <scope>NUCLEOTIDE SEQUENCE [LARGE SCALE GENOMIC DNA]</scope>
    <source>
        <strain evidence="11">DYQJB</strain>
        <tissue evidence="11">Leaf</tissue>
    </source>
</reference>
<dbReference type="FunFam" id="3.80.10.10:FF:000111">
    <property type="entry name" value="LRR receptor-like serine/threonine-protein kinase ERECTA"/>
    <property type="match status" value="1"/>
</dbReference>
<evidence type="ECO:0000256" key="7">
    <source>
        <dbReference type="ARBA" id="ARBA00022989"/>
    </source>
</evidence>
<keyword evidence="10" id="KW-0325">Glycoprotein</keyword>
<accession>A0ABD1M4E8</accession>
<dbReference type="PANTHER" id="PTHR27004:SF460">
    <property type="entry name" value="RECEPTOR-LIKE PROTEIN 33"/>
    <property type="match status" value="1"/>
</dbReference>
<dbReference type="PANTHER" id="PTHR27004">
    <property type="entry name" value="RECEPTOR-LIKE PROTEIN 12 ISOFORM X1"/>
    <property type="match status" value="1"/>
</dbReference>
<evidence type="ECO:0000256" key="3">
    <source>
        <dbReference type="ARBA" id="ARBA00022475"/>
    </source>
</evidence>
<protein>
    <recommendedName>
        <fullName evidence="13">Receptor-like protein 12</fullName>
    </recommendedName>
</protein>
<comment type="caution">
    <text evidence="11">The sequence shown here is derived from an EMBL/GenBank/DDBJ whole genome shotgun (WGS) entry which is preliminary data.</text>
</comment>
<dbReference type="SUPFAM" id="SSF52058">
    <property type="entry name" value="L domain-like"/>
    <property type="match status" value="1"/>
</dbReference>
<proteinExistence type="inferred from homology"/>
<gene>
    <name evidence="11" type="ORF">Fmac_017601</name>
</gene>
<dbReference type="GO" id="GO:0005886">
    <property type="term" value="C:plasma membrane"/>
    <property type="evidence" value="ECO:0007669"/>
    <property type="project" value="UniProtKB-SubCell"/>
</dbReference>
<organism evidence="11 12">
    <name type="scientific">Flemingia macrophylla</name>
    <dbReference type="NCBI Taxonomy" id="520843"/>
    <lineage>
        <taxon>Eukaryota</taxon>
        <taxon>Viridiplantae</taxon>
        <taxon>Streptophyta</taxon>
        <taxon>Embryophyta</taxon>
        <taxon>Tracheophyta</taxon>
        <taxon>Spermatophyta</taxon>
        <taxon>Magnoliopsida</taxon>
        <taxon>eudicotyledons</taxon>
        <taxon>Gunneridae</taxon>
        <taxon>Pentapetalae</taxon>
        <taxon>rosids</taxon>
        <taxon>fabids</taxon>
        <taxon>Fabales</taxon>
        <taxon>Fabaceae</taxon>
        <taxon>Papilionoideae</taxon>
        <taxon>50 kb inversion clade</taxon>
        <taxon>NPAAA clade</taxon>
        <taxon>indigoferoid/millettioid clade</taxon>
        <taxon>Phaseoleae</taxon>
        <taxon>Flemingia</taxon>
    </lineage>
</organism>
<comment type="similarity">
    <text evidence="2">Belongs to the RLP family.</text>
</comment>
<dbReference type="Pfam" id="PF00560">
    <property type="entry name" value="LRR_1"/>
    <property type="match status" value="2"/>
</dbReference>
<sequence>MSWRCSGNFGAEPQNLGIRCPATSTFPKLHIIDLSLNHFSGSLPAKTIQKWKSMESSNDSQLHYEDSNKVWVGRTMNDAYSFTIYYKRMVMVYDNLQKFYNLIAIDLSSNKFNGEIPDVMGDLTRLVLLNLSNNLLRGSIPSSLRKLSNLEASDLSLNHLSGRIPLQLVELTFMSYFNVSFNNLSGPIPQSKQFGTFESSFFEGNQGLCGNQLFKKCKDIAGLPFAPHSASGDDEDSGFLSAFDWKIVLIGYGGGLLVGMATGSTFDHETIAWFKRVCW</sequence>
<keyword evidence="9" id="KW-0675">Receptor</keyword>
<dbReference type="EMBL" id="JBGMDY010000006">
    <property type="protein sequence ID" value="KAL2330020.1"/>
    <property type="molecule type" value="Genomic_DNA"/>
</dbReference>
<keyword evidence="8" id="KW-0472">Membrane</keyword>
<evidence type="ECO:0000256" key="1">
    <source>
        <dbReference type="ARBA" id="ARBA00004251"/>
    </source>
</evidence>
<evidence type="ECO:0000256" key="10">
    <source>
        <dbReference type="ARBA" id="ARBA00023180"/>
    </source>
</evidence>
<dbReference type="InterPro" id="IPR001611">
    <property type="entry name" value="Leu-rich_rpt"/>
</dbReference>
<evidence type="ECO:0000256" key="5">
    <source>
        <dbReference type="ARBA" id="ARBA00022692"/>
    </source>
</evidence>
<evidence type="ECO:0000313" key="12">
    <source>
        <dbReference type="Proteomes" id="UP001603857"/>
    </source>
</evidence>
<evidence type="ECO:0000313" key="11">
    <source>
        <dbReference type="EMBL" id="KAL2330020.1"/>
    </source>
</evidence>
<evidence type="ECO:0000256" key="2">
    <source>
        <dbReference type="ARBA" id="ARBA00009592"/>
    </source>
</evidence>
<comment type="subcellular location">
    <subcellularLocation>
        <location evidence="1">Cell membrane</location>
        <topology evidence="1">Single-pass type I membrane protein</topology>
    </subcellularLocation>
</comment>
<keyword evidence="7" id="KW-1133">Transmembrane helix</keyword>
<keyword evidence="3" id="KW-1003">Cell membrane</keyword>
<dbReference type="AlphaFoldDB" id="A0ABD1M4E8"/>
<evidence type="ECO:0000256" key="8">
    <source>
        <dbReference type="ARBA" id="ARBA00023136"/>
    </source>
</evidence>
<keyword evidence="6" id="KW-0677">Repeat</keyword>
<dbReference type="InterPro" id="IPR032675">
    <property type="entry name" value="LRR_dom_sf"/>
</dbReference>
<keyword evidence="12" id="KW-1185">Reference proteome</keyword>
<name>A0ABD1M4E8_9FABA</name>
<dbReference type="Gene3D" id="3.80.10.10">
    <property type="entry name" value="Ribonuclease Inhibitor"/>
    <property type="match status" value="1"/>
</dbReference>
<evidence type="ECO:0000256" key="9">
    <source>
        <dbReference type="ARBA" id="ARBA00023170"/>
    </source>
</evidence>